<sequence>MWFNGPVTEAVSLVNTKNCVFIVYIFDDSENSQKLDATLDSDNVVQKITTDAVALKMHKDSDNAKLFQQLYPMPHVPILYFISQGTIKEFGTQDTSEEEIIAKIDKTTSQQLTSSSSSPVPSNITPSPVPSTTPPSTTPSTSQPANVASSPSASSSPDALAKKEKLRKQMEEARKKREEKEKQNAREREIKRREDGKMMQQTKQQMEDERNKQHFAKIKKEKKEEEEHRRKIKEQIARDRAEQIAARQAAKKRQSENVLPLPQRKSSSGQHDSSSISIRQLDGSSIRNKFQATDTLSAVKDWIDQNRSDGDQPYKLLAQFPTRQFSIGDEQKSLKELELCPSATLIMKGIKNVSHAYGGNNGSYMDYVYSAGGMLYNAASTVGSTMSGVVYSLFPAEPAVAAGTYSGQNVVGGYPGNNNNEASGSTSPSTTNPSSTSFGGQRLGGESSRASPRSSGSNVNTLRTSEFDDDEDGRTYNGNSLNQE</sequence>
<reference evidence="3" key="2">
    <citation type="submission" date="2023-02" db="EMBL/GenBank/DDBJ databases">
        <authorList>
            <consortium name="DOE Joint Genome Institute"/>
            <person name="Mondo S.J."/>
            <person name="Chang Y."/>
            <person name="Wang Y."/>
            <person name="Ahrendt S."/>
            <person name="Andreopoulos W."/>
            <person name="Barry K."/>
            <person name="Beard J."/>
            <person name="Benny G.L."/>
            <person name="Blankenship S."/>
            <person name="Bonito G."/>
            <person name="Cuomo C."/>
            <person name="Desiro A."/>
            <person name="Gervers K.A."/>
            <person name="Hundley H."/>
            <person name="Kuo A."/>
            <person name="LaButti K."/>
            <person name="Lang B.F."/>
            <person name="Lipzen A."/>
            <person name="O'Donnell K."/>
            <person name="Pangilinan J."/>
            <person name="Reynolds N."/>
            <person name="Sandor L."/>
            <person name="Smith M.W."/>
            <person name="Tsang A."/>
            <person name="Grigoriev I.V."/>
            <person name="Stajich J.E."/>
            <person name="Spatafora J.W."/>
        </authorList>
    </citation>
    <scope>NUCLEOTIDE SEQUENCE</scope>
    <source>
        <strain evidence="3">RSA 2281</strain>
    </source>
</reference>
<feature type="region of interest" description="Disordered" evidence="1">
    <location>
        <begin position="106"/>
        <end position="280"/>
    </location>
</feature>
<gene>
    <name evidence="3" type="ORF">BDA99DRAFT_492685</name>
</gene>
<keyword evidence="4" id="KW-1185">Reference proteome</keyword>
<dbReference type="SMART" id="SM00166">
    <property type="entry name" value="UBX"/>
    <property type="match status" value="1"/>
</dbReference>
<evidence type="ECO:0000256" key="1">
    <source>
        <dbReference type="SAM" id="MobiDB-lite"/>
    </source>
</evidence>
<feature type="compositionally biased region" description="Basic and acidic residues" evidence="1">
    <location>
        <begin position="160"/>
        <end position="197"/>
    </location>
</feature>
<dbReference type="GO" id="GO:0036503">
    <property type="term" value="P:ERAD pathway"/>
    <property type="evidence" value="ECO:0007669"/>
    <property type="project" value="TreeGrafter"/>
</dbReference>
<feature type="domain" description="UBX" evidence="2">
    <location>
        <begin position="269"/>
        <end position="347"/>
    </location>
</feature>
<dbReference type="PANTHER" id="PTHR46424:SF1">
    <property type="entry name" value="UBX DOMAIN-CONTAINING PROTEIN 4"/>
    <property type="match status" value="1"/>
</dbReference>
<feature type="compositionally biased region" description="Low complexity" evidence="1">
    <location>
        <begin position="444"/>
        <end position="457"/>
    </location>
</feature>
<protein>
    <recommendedName>
        <fullName evidence="2">UBX domain-containing protein</fullName>
    </recommendedName>
</protein>
<evidence type="ECO:0000259" key="2">
    <source>
        <dbReference type="PROSITE" id="PS50033"/>
    </source>
</evidence>
<dbReference type="Pfam" id="PF00789">
    <property type="entry name" value="UBX"/>
    <property type="match status" value="1"/>
</dbReference>
<feature type="region of interest" description="Disordered" evidence="1">
    <location>
        <begin position="413"/>
        <end position="484"/>
    </location>
</feature>
<feature type="compositionally biased region" description="Low complexity" evidence="1">
    <location>
        <begin position="413"/>
        <end position="437"/>
    </location>
</feature>
<comment type="caution">
    <text evidence="3">The sequence shown here is derived from an EMBL/GenBank/DDBJ whole genome shotgun (WGS) entry which is preliminary data.</text>
</comment>
<feature type="compositionally biased region" description="Pro residues" evidence="1">
    <location>
        <begin position="127"/>
        <end position="137"/>
    </location>
</feature>
<dbReference type="Pfam" id="PF23187">
    <property type="entry name" value="UBX7_N"/>
    <property type="match status" value="1"/>
</dbReference>
<dbReference type="GO" id="GO:0005783">
    <property type="term" value="C:endoplasmic reticulum"/>
    <property type="evidence" value="ECO:0007669"/>
    <property type="project" value="TreeGrafter"/>
</dbReference>
<feature type="compositionally biased region" description="Low complexity" evidence="1">
    <location>
        <begin position="138"/>
        <end position="159"/>
    </location>
</feature>
<feature type="compositionally biased region" description="Low complexity" evidence="1">
    <location>
        <begin position="107"/>
        <end position="126"/>
    </location>
</feature>
<dbReference type="AlphaFoldDB" id="A0AAD5KCV5"/>
<evidence type="ECO:0000313" key="4">
    <source>
        <dbReference type="Proteomes" id="UP001209540"/>
    </source>
</evidence>
<dbReference type="PANTHER" id="PTHR46424">
    <property type="entry name" value="UBX DOMAIN-CONTAINING PROTEIN 4"/>
    <property type="match status" value="1"/>
</dbReference>
<name>A0AAD5KCV5_9FUNG</name>
<dbReference type="PROSITE" id="PS50033">
    <property type="entry name" value="UBX"/>
    <property type="match status" value="1"/>
</dbReference>
<proteinExistence type="predicted"/>
<organism evidence="3 4">
    <name type="scientific">Phascolomyces articulosus</name>
    <dbReference type="NCBI Taxonomy" id="60185"/>
    <lineage>
        <taxon>Eukaryota</taxon>
        <taxon>Fungi</taxon>
        <taxon>Fungi incertae sedis</taxon>
        <taxon>Mucoromycota</taxon>
        <taxon>Mucoromycotina</taxon>
        <taxon>Mucoromycetes</taxon>
        <taxon>Mucorales</taxon>
        <taxon>Lichtheimiaceae</taxon>
        <taxon>Phascolomyces</taxon>
    </lineage>
</organism>
<dbReference type="EMBL" id="JAIXMP010000001">
    <property type="protein sequence ID" value="KAI9278631.1"/>
    <property type="molecule type" value="Genomic_DNA"/>
</dbReference>
<feature type="compositionally biased region" description="Low complexity" evidence="1">
    <location>
        <begin position="266"/>
        <end position="277"/>
    </location>
</feature>
<feature type="compositionally biased region" description="Basic and acidic residues" evidence="1">
    <location>
        <begin position="221"/>
        <end position="242"/>
    </location>
</feature>
<dbReference type="Proteomes" id="UP001209540">
    <property type="component" value="Unassembled WGS sequence"/>
</dbReference>
<dbReference type="SUPFAM" id="SSF54236">
    <property type="entry name" value="Ubiquitin-like"/>
    <property type="match status" value="1"/>
</dbReference>
<evidence type="ECO:0000313" key="3">
    <source>
        <dbReference type="EMBL" id="KAI9278631.1"/>
    </source>
</evidence>
<reference evidence="3" key="1">
    <citation type="journal article" date="2022" name="IScience">
        <title>Evolution of zygomycete secretomes and the origins of terrestrial fungal ecologies.</title>
        <authorList>
            <person name="Chang Y."/>
            <person name="Wang Y."/>
            <person name="Mondo S."/>
            <person name="Ahrendt S."/>
            <person name="Andreopoulos W."/>
            <person name="Barry K."/>
            <person name="Beard J."/>
            <person name="Benny G.L."/>
            <person name="Blankenship S."/>
            <person name="Bonito G."/>
            <person name="Cuomo C."/>
            <person name="Desiro A."/>
            <person name="Gervers K.A."/>
            <person name="Hundley H."/>
            <person name="Kuo A."/>
            <person name="LaButti K."/>
            <person name="Lang B.F."/>
            <person name="Lipzen A."/>
            <person name="O'Donnell K."/>
            <person name="Pangilinan J."/>
            <person name="Reynolds N."/>
            <person name="Sandor L."/>
            <person name="Smith M.E."/>
            <person name="Tsang A."/>
            <person name="Grigoriev I.V."/>
            <person name="Stajich J.E."/>
            <person name="Spatafora J.W."/>
        </authorList>
    </citation>
    <scope>NUCLEOTIDE SEQUENCE</scope>
    <source>
        <strain evidence="3">RSA 2281</strain>
    </source>
</reference>
<dbReference type="Gene3D" id="3.10.20.90">
    <property type="entry name" value="Phosphatidylinositol 3-kinase Catalytic Subunit, Chain A, domain 1"/>
    <property type="match status" value="1"/>
</dbReference>
<accession>A0AAD5KCV5</accession>
<dbReference type="InterPro" id="IPR001012">
    <property type="entry name" value="UBX_dom"/>
</dbReference>
<dbReference type="InterPro" id="IPR029071">
    <property type="entry name" value="Ubiquitin-like_domsf"/>
</dbReference>